<evidence type="ECO:0000313" key="2">
    <source>
        <dbReference type="EMBL" id="AUG54209.1"/>
    </source>
</evidence>
<protein>
    <submittedName>
        <fullName evidence="2">Uncharacterized protein</fullName>
    </submittedName>
</protein>
<feature type="region of interest" description="Disordered" evidence="1">
    <location>
        <begin position="43"/>
        <end position="74"/>
    </location>
</feature>
<evidence type="ECO:0000256" key="1">
    <source>
        <dbReference type="SAM" id="MobiDB-lite"/>
    </source>
</evidence>
<organism evidence="2 3">
    <name type="scientific">Thalassospira marina</name>
    <dbReference type="NCBI Taxonomy" id="2048283"/>
    <lineage>
        <taxon>Bacteria</taxon>
        <taxon>Pseudomonadati</taxon>
        <taxon>Pseudomonadota</taxon>
        <taxon>Alphaproteobacteria</taxon>
        <taxon>Rhodospirillales</taxon>
        <taxon>Thalassospiraceae</taxon>
        <taxon>Thalassospira</taxon>
    </lineage>
</organism>
<evidence type="ECO:0000313" key="3">
    <source>
        <dbReference type="Proteomes" id="UP000233458"/>
    </source>
</evidence>
<accession>A0ABM6QCA4</accession>
<gene>
    <name evidence="2" type="ORF">CSC3H3_16885</name>
</gene>
<dbReference type="EMBL" id="CP024199">
    <property type="protein sequence ID" value="AUG54209.1"/>
    <property type="molecule type" value="Genomic_DNA"/>
</dbReference>
<reference evidence="2 3" key="1">
    <citation type="submission" date="2017-10" db="EMBL/GenBank/DDBJ databases">
        <title>Biodiversity and function of Thalassospira species in the particle-attached aromatic-hydrocarbon-degrading consortia from the surface seawater of the China South Sea.</title>
        <authorList>
            <person name="Dong C."/>
            <person name="Liu R."/>
            <person name="Shao Z."/>
        </authorList>
    </citation>
    <scope>NUCLEOTIDE SEQUENCE [LARGE SCALE GENOMIC DNA]</scope>
    <source>
        <strain evidence="2 3">CSC3H3</strain>
    </source>
</reference>
<keyword evidence="3" id="KW-1185">Reference proteome</keyword>
<dbReference type="Proteomes" id="UP000233458">
    <property type="component" value="Chromosome"/>
</dbReference>
<proteinExistence type="predicted"/>
<name>A0ABM6QCA4_9PROT</name>
<sequence>MLRCTVTGKYAQRGRDNYKNWREKILRKYPRFALHTKMRWRRAAKQGGIRPKNGTLAQLRTNPKKKNGPPGKGAAISAVVTGSGGGEVDHDKRERENVKGMGNAGNLTKAANGHIPPGFYHIAFLSIFKGSLLRFVRLACCMNLT</sequence>